<proteinExistence type="predicted"/>
<keyword evidence="2" id="KW-1185">Reference proteome</keyword>
<protein>
    <submittedName>
        <fullName evidence="1">Uncharacterized protein</fullName>
    </submittedName>
</protein>
<accession>A0ACC1D4S4</accession>
<evidence type="ECO:0000313" key="2">
    <source>
        <dbReference type="Proteomes" id="UP000824533"/>
    </source>
</evidence>
<dbReference type="EMBL" id="CM034395">
    <property type="protein sequence ID" value="KAJ0178860.1"/>
    <property type="molecule type" value="Genomic_DNA"/>
</dbReference>
<organism evidence="1 2">
    <name type="scientific">Dendrolimus kikuchii</name>
    <dbReference type="NCBI Taxonomy" id="765133"/>
    <lineage>
        <taxon>Eukaryota</taxon>
        <taxon>Metazoa</taxon>
        <taxon>Ecdysozoa</taxon>
        <taxon>Arthropoda</taxon>
        <taxon>Hexapoda</taxon>
        <taxon>Insecta</taxon>
        <taxon>Pterygota</taxon>
        <taxon>Neoptera</taxon>
        <taxon>Endopterygota</taxon>
        <taxon>Lepidoptera</taxon>
        <taxon>Glossata</taxon>
        <taxon>Ditrysia</taxon>
        <taxon>Bombycoidea</taxon>
        <taxon>Lasiocampidae</taxon>
        <taxon>Dendrolimus</taxon>
    </lineage>
</organism>
<reference evidence="1 2" key="1">
    <citation type="journal article" date="2021" name="Front. Genet.">
        <title>Chromosome-Level Genome Assembly Reveals Significant Gene Expansion in the Toll and IMD Signaling Pathways of Dendrolimus kikuchii.</title>
        <authorList>
            <person name="Zhou J."/>
            <person name="Wu P."/>
            <person name="Xiong Z."/>
            <person name="Liu N."/>
            <person name="Zhao N."/>
            <person name="Ji M."/>
            <person name="Qiu Y."/>
            <person name="Yang B."/>
        </authorList>
    </citation>
    <scope>NUCLEOTIDE SEQUENCE [LARGE SCALE GENOMIC DNA]</scope>
    <source>
        <strain evidence="1">Ann1</strain>
    </source>
</reference>
<comment type="caution">
    <text evidence="1">The sequence shown here is derived from an EMBL/GenBank/DDBJ whole genome shotgun (WGS) entry which is preliminary data.</text>
</comment>
<dbReference type="Proteomes" id="UP000824533">
    <property type="component" value="Linkage Group LG09"/>
</dbReference>
<evidence type="ECO:0000313" key="1">
    <source>
        <dbReference type="EMBL" id="KAJ0178860.1"/>
    </source>
</evidence>
<gene>
    <name evidence="1" type="ORF">K1T71_005635</name>
</gene>
<sequence>MLGEVHFGMSATDLKNDWNHIKKTYFMLKKQQPGTSQGTRILDGVLDFLDGKNKSLQPGPNQICISEIVSADDAEEITVFVSTNESSTETSTREGELQSEDNDVIEEDPLKNIVKEEKPGADTSEKTINSLLDIDCACTDTKSFFKEVAVFTDQLPVDIQKKLRSDIYDIVLKDISYPDTNN</sequence>
<name>A0ACC1D4S4_9NEOP</name>